<dbReference type="Gene3D" id="3.30.230.10">
    <property type="match status" value="1"/>
</dbReference>
<dbReference type="GO" id="GO:0043022">
    <property type="term" value="F:ribosome binding"/>
    <property type="evidence" value="ECO:0007669"/>
    <property type="project" value="TreeGrafter"/>
</dbReference>
<dbReference type="Gene3D" id="3.90.1430.10">
    <property type="entry name" value="Yeast translation eEF2 (G' domain)"/>
    <property type="match status" value="1"/>
</dbReference>
<feature type="compositionally biased region" description="Basic and acidic residues" evidence="3">
    <location>
        <begin position="1209"/>
        <end position="1220"/>
    </location>
</feature>
<dbReference type="InterPro" id="IPR005225">
    <property type="entry name" value="Small_GTP-bd"/>
</dbReference>
<dbReference type="GO" id="GO:0005829">
    <property type="term" value="C:cytosol"/>
    <property type="evidence" value="ECO:0007669"/>
    <property type="project" value="TreeGrafter"/>
</dbReference>
<dbReference type="InterPro" id="IPR000795">
    <property type="entry name" value="T_Tr_GTP-bd_dom"/>
</dbReference>
<dbReference type="GO" id="GO:1990904">
    <property type="term" value="C:ribonucleoprotein complex"/>
    <property type="evidence" value="ECO:0007669"/>
    <property type="project" value="TreeGrafter"/>
</dbReference>
<dbReference type="PRINTS" id="PR00315">
    <property type="entry name" value="ELONGATNFCT"/>
</dbReference>
<dbReference type="Gene3D" id="3.30.70.870">
    <property type="entry name" value="Elongation Factor G (Translational Gtpase), domain 3"/>
    <property type="match status" value="1"/>
</dbReference>
<dbReference type="GO" id="GO:0005525">
    <property type="term" value="F:GTP binding"/>
    <property type="evidence" value="ECO:0007669"/>
    <property type="project" value="UniProtKB-KW"/>
</dbReference>
<dbReference type="FunFam" id="3.30.70.870:FF:000002">
    <property type="entry name" value="Translation elongation factor 2"/>
    <property type="match status" value="1"/>
</dbReference>
<dbReference type="PANTHER" id="PTHR42908">
    <property type="entry name" value="TRANSLATION ELONGATION FACTOR-RELATED"/>
    <property type="match status" value="1"/>
</dbReference>
<proteinExistence type="predicted"/>
<dbReference type="SUPFAM" id="SSF54211">
    <property type="entry name" value="Ribosomal protein S5 domain 2-like"/>
    <property type="match status" value="1"/>
</dbReference>
<feature type="region of interest" description="Disordered" evidence="3">
    <location>
        <begin position="1182"/>
        <end position="1238"/>
    </location>
</feature>
<feature type="compositionally biased region" description="Basic and acidic residues" evidence="3">
    <location>
        <begin position="580"/>
        <end position="589"/>
    </location>
</feature>
<dbReference type="SUPFAM" id="SSF54980">
    <property type="entry name" value="EF-G C-terminal domain-like"/>
    <property type="match status" value="2"/>
</dbReference>
<dbReference type="PROSITE" id="PS51722">
    <property type="entry name" value="G_TR_2"/>
    <property type="match status" value="1"/>
</dbReference>
<dbReference type="Pfam" id="PF00009">
    <property type="entry name" value="GTP_EFTU"/>
    <property type="match status" value="1"/>
</dbReference>
<evidence type="ECO:0000313" key="6">
    <source>
        <dbReference type="Proteomes" id="UP000822476"/>
    </source>
</evidence>
<feature type="region of interest" description="Disordered" evidence="3">
    <location>
        <begin position="579"/>
        <end position="623"/>
    </location>
</feature>
<dbReference type="GO" id="GO:0042256">
    <property type="term" value="P:cytosolic ribosome assembly"/>
    <property type="evidence" value="ECO:0007669"/>
    <property type="project" value="TreeGrafter"/>
</dbReference>
<feature type="compositionally biased region" description="Polar residues" evidence="3">
    <location>
        <begin position="606"/>
        <end position="615"/>
    </location>
</feature>
<dbReference type="SUPFAM" id="SSF52540">
    <property type="entry name" value="P-loop containing nucleoside triphosphate hydrolases"/>
    <property type="match status" value="1"/>
</dbReference>
<dbReference type="Gene3D" id="3.40.50.300">
    <property type="entry name" value="P-loop containing nucleotide triphosphate hydrolases"/>
    <property type="match status" value="1"/>
</dbReference>
<keyword evidence="2" id="KW-0342">GTP-binding</keyword>
<evidence type="ECO:0000259" key="4">
    <source>
        <dbReference type="PROSITE" id="PS51722"/>
    </source>
</evidence>
<accession>A0A8S9YPU7</accession>
<dbReference type="InterPro" id="IPR027417">
    <property type="entry name" value="P-loop_NTPase"/>
</dbReference>
<organism evidence="5 6">
    <name type="scientific">Paragonimus skrjabini miyazakii</name>
    <dbReference type="NCBI Taxonomy" id="59628"/>
    <lineage>
        <taxon>Eukaryota</taxon>
        <taxon>Metazoa</taxon>
        <taxon>Spiralia</taxon>
        <taxon>Lophotrochozoa</taxon>
        <taxon>Platyhelminthes</taxon>
        <taxon>Trematoda</taxon>
        <taxon>Digenea</taxon>
        <taxon>Plagiorchiida</taxon>
        <taxon>Troglotremata</taxon>
        <taxon>Troglotrematidae</taxon>
        <taxon>Paragonimus</taxon>
    </lineage>
</organism>
<dbReference type="InterPro" id="IPR020568">
    <property type="entry name" value="Ribosomal_Su5_D2-typ_SF"/>
</dbReference>
<keyword evidence="1" id="KW-0547">Nucleotide-binding</keyword>
<dbReference type="InterPro" id="IPR014721">
    <property type="entry name" value="Ribsml_uS5_D2-typ_fold_subgr"/>
</dbReference>
<dbReference type="NCBIfam" id="TIGR00231">
    <property type="entry name" value="small_GTP"/>
    <property type="match status" value="1"/>
</dbReference>
<evidence type="ECO:0000256" key="3">
    <source>
        <dbReference type="SAM" id="MobiDB-lite"/>
    </source>
</evidence>
<dbReference type="EMBL" id="JTDE01004436">
    <property type="protein sequence ID" value="KAF7254980.1"/>
    <property type="molecule type" value="Genomic_DNA"/>
</dbReference>
<sequence>MIVVVSSWPSKTTLADALLATNGIVSQRQAGKLRYMDNTEAEQERGITMKSSVVGLVFRACGNSSGQGSRTFLINLVDSPGHVDFASEVSTAVRLCDAAIVVVDVVEGVCPQTRTVLRQAWNERLTLLLVLNKMDRLILELKLTPLQAYETISRVIEQVNCVLAEMFAADVVRQRDEAWQFSDDAQLPDSMSSTQHITYDLIDPLEGTDDSHLYFSPDRGNVVFASAVDTWGFRLVDVLPTWSKRLNIPADQLKQVIWGDFYISRAGGSRTGKTVFKQGARAQNRRPVFVQLVLDSLWKAYQTLVVDGCQEQLVNMANKLGVQLDPRAVRNTDSRGMLCALLSAWLPLGQTLLQTITDICPSPIHAVSADRAVHMLYGDQVSYEWTPSGISDSAAASRPGEPVSQISRLALDPIYAKSGASLAIQQCRSSPDAHTIVFVAKVFWTDKLQLANTRPPKADINKNQYNGTDLADASPRVQNTHFWKASMDLPIDVPDRSANNAVHGASLPVNATKVALLRSPLLATNPLTDVEFVALARVFSGSVYAGQRLFVLGPKFNGSKVPSYLLDADPADFPIGPLRLRTDGEDREPASPGSALTQPDEPFASSPVTSSNATFSRSGSVGGSSGGLCSRGMFLRHVYVAVIVSVLRCLGGQQDLIEASGPIPSGNIVGLTGPDLISFLPKSGMLVSRLSLVAGMERSGVLNAPVSASVLPLAGLAVWHGAPVISVAVEPASAANPEDVYRLERGLRLLDRADPCAEVSIAPTGEYLIKAAGEVHLQKCLEDINKYFAPDLELQISPFVVPFRETVTESSPSTDRPLSSIANESYDKACRKMESICQKLDVYYQNKSSVSNPVKSLLQPASEPVILPGGTPCTQPEEKLPSAPSETVSRRSVVVTAQTNEFPGRSRTKRELLSVDVDLCGCPVGFFQLPHSKTQTRVLIRVTAHPLPEKLVHWAESRGSRKIPQLIRAFKTKSVEYNSLISQFTREFTELCSVVADEQPDSPTKHLDWKSLAHSFLALGPNQVGPNMLFSRLQTDCFPVFTAWGQNVCSGEENVQRFKLRDRGISLPLISYGKALLRGFQLATEHGPLCAEPMRGVLFILEEICAEDCRFLEAPKLCFGPSEEAVEVVKLNDVTGSKEEVEHAVTTTSEQTEPTHLSAKVEAIGKRRKGRRLTSVSWLGEFEQNNEEEEEDFSSDVEADWGWESGDSESDHAETDRDQSSSETEDTENKRDKSDATEALFEKELKDIPYWKRRTDTDWLYDVSPGLLTSAMNRACLAAFQASPSQRLMLAMYDVELQARRDVLGRMFGVLRKRHGRVSSEDFREGENTFVICARLPVIESFGLADELRSRTSGVVSLPQLRPGGWELLDIDPIARDGELSVAVDKCLTLHDARAERTNKKTAALSSTNFCRTETPCCKGGKGPVPSGGDSDDEVTDELTAQVARVRSYIKQVRLRKGLPTNEQLVLYADKQRTLKRNK</sequence>
<reference evidence="5" key="1">
    <citation type="submission" date="2019-07" db="EMBL/GenBank/DDBJ databases">
        <title>Annotation for the trematode Paragonimus miyazaki's.</title>
        <authorList>
            <person name="Choi Y.-J."/>
        </authorList>
    </citation>
    <scope>NUCLEOTIDE SEQUENCE</scope>
    <source>
        <strain evidence="5">Japan</strain>
    </source>
</reference>
<feature type="compositionally biased region" description="Basic and acidic residues" evidence="3">
    <location>
        <begin position="1227"/>
        <end position="1238"/>
    </location>
</feature>
<dbReference type="InterPro" id="IPR035647">
    <property type="entry name" value="EFG_III/V"/>
</dbReference>
<protein>
    <recommendedName>
        <fullName evidence="4">Tr-type G domain-containing protein</fullName>
    </recommendedName>
</protein>
<gene>
    <name evidence="5" type="ORF">EG68_08386</name>
</gene>
<dbReference type="SMART" id="SM00838">
    <property type="entry name" value="EFG_C"/>
    <property type="match status" value="1"/>
</dbReference>
<dbReference type="Gene3D" id="3.30.70.240">
    <property type="match status" value="1"/>
</dbReference>
<dbReference type="Gene3D" id="2.40.30.10">
    <property type="entry name" value="Translation factors"/>
    <property type="match status" value="1"/>
</dbReference>
<dbReference type="PANTHER" id="PTHR42908:SF3">
    <property type="entry name" value="ELONGATION FACTOR-LIKE GTPASE 1"/>
    <property type="match status" value="1"/>
</dbReference>
<evidence type="ECO:0000256" key="2">
    <source>
        <dbReference type="ARBA" id="ARBA00023134"/>
    </source>
</evidence>
<name>A0A8S9YPU7_9TREM</name>
<dbReference type="InterPro" id="IPR000640">
    <property type="entry name" value="EFG_V-like"/>
</dbReference>
<comment type="caution">
    <text evidence="5">The sequence shown here is derived from an EMBL/GenBank/DDBJ whole genome shotgun (WGS) entry which is preliminary data.</text>
</comment>
<feature type="domain" description="Tr-type G" evidence="4">
    <location>
        <begin position="1"/>
        <end position="364"/>
    </location>
</feature>
<dbReference type="Proteomes" id="UP000822476">
    <property type="component" value="Unassembled WGS sequence"/>
</dbReference>
<evidence type="ECO:0000256" key="1">
    <source>
        <dbReference type="ARBA" id="ARBA00022741"/>
    </source>
</evidence>
<evidence type="ECO:0000313" key="5">
    <source>
        <dbReference type="EMBL" id="KAF7254980.1"/>
    </source>
</evidence>
<dbReference type="OrthoDB" id="364892at2759"/>
<dbReference type="GO" id="GO:0003924">
    <property type="term" value="F:GTPase activity"/>
    <property type="evidence" value="ECO:0007669"/>
    <property type="project" value="InterPro"/>
</dbReference>
<keyword evidence="6" id="KW-1185">Reference proteome</keyword>
<dbReference type="Pfam" id="PF00679">
    <property type="entry name" value="EFG_C"/>
    <property type="match status" value="1"/>
</dbReference>
<feature type="compositionally biased region" description="Acidic residues" evidence="3">
    <location>
        <begin position="1184"/>
        <end position="1201"/>
    </location>
</feature>